<keyword evidence="2" id="KW-1185">Reference proteome</keyword>
<name>A0ABS7JBN0_9SPHN</name>
<reference evidence="1 2" key="1">
    <citation type="submission" date="2021-08" db="EMBL/GenBank/DDBJ databases">
        <title>Comparative Genomics Analysis of the Genus Qipengyuania Reveals Extensive Genetic Diversity and Metabolic Versatility, Including the Description of Fifteen Novel Species.</title>
        <authorList>
            <person name="Liu Y."/>
        </authorList>
    </citation>
    <scope>NUCLEOTIDE SEQUENCE [LARGE SCALE GENOMIC DNA]</scope>
    <source>
        <strain evidence="1 2">6D47A</strain>
    </source>
</reference>
<sequence length="88" mass="9285">MGADVAVGLGAGVTLGVGVAETGAEPSPEPQAERRANVNVVKEIRPIKPLVLLALNSCIVVGILYPSAVNEIEHDKFYESRPMTTLMI</sequence>
<evidence type="ECO:0000313" key="2">
    <source>
        <dbReference type="Proteomes" id="UP000755104"/>
    </source>
</evidence>
<comment type="caution">
    <text evidence="1">The sequence shown here is derived from an EMBL/GenBank/DDBJ whole genome shotgun (WGS) entry which is preliminary data.</text>
</comment>
<accession>A0ABS7JBN0</accession>
<dbReference type="RefSeq" id="WP_221559034.1">
    <property type="nucleotide sequence ID" value="NZ_JAIGNO010000008.1"/>
</dbReference>
<dbReference type="EMBL" id="JAIGNO010000008">
    <property type="protein sequence ID" value="MBX7483375.1"/>
    <property type="molecule type" value="Genomic_DNA"/>
</dbReference>
<protein>
    <submittedName>
        <fullName evidence="1">Uncharacterized protein</fullName>
    </submittedName>
</protein>
<dbReference type="Proteomes" id="UP000755104">
    <property type="component" value="Unassembled WGS sequence"/>
</dbReference>
<proteinExistence type="predicted"/>
<organism evidence="1 2">
    <name type="scientific">Qipengyuania qiaonensis</name>
    <dbReference type="NCBI Taxonomy" id="2867240"/>
    <lineage>
        <taxon>Bacteria</taxon>
        <taxon>Pseudomonadati</taxon>
        <taxon>Pseudomonadota</taxon>
        <taxon>Alphaproteobacteria</taxon>
        <taxon>Sphingomonadales</taxon>
        <taxon>Erythrobacteraceae</taxon>
        <taxon>Qipengyuania</taxon>
    </lineage>
</organism>
<evidence type="ECO:0000313" key="1">
    <source>
        <dbReference type="EMBL" id="MBX7483375.1"/>
    </source>
</evidence>
<gene>
    <name evidence="1" type="ORF">K3174_12610</name>
</gene>